<proteinExistence type="inferred from homology"/>
<dbReference type="GO" id="GO:0008417">
    <property type="term" value="F:fucosyltransferase activity"/>
    <property type="evidence" value="ECO:0007669"/>
    <property type="project" value="InterPro"/>
</dbReference>
<sequence>MTYRFESNVQFPYDSFVKKDTDYISPSIEFVQSKTKLMAWFVSNCHTSSKREVIINKLKRYFPVDVYGRCGSLQCARNEKSSPVEECYDMLEKNYKFYFSGENSLCKDYVTEKLYGVLRKNIVPVVYGGANYTKSAPPNSVINVEDFKNTYELVTYLKFLDANPTEYLKYFEWKKKYTIIDNQAACQLCQKLNEPLVTTVIKDLHEWMWGPKNEFYDYYIGFGSEPFSECEYKNCFITKNRSFLSVDKFDAIIFHGNEFDEKEHKVPSARNPNQIYIFVNGESPVMTFKALQSFNSFYNWTMTYRSDSEIQFPYEAVVKKDTEYVLPSKDFVQNKPKFMAWFVSRCEALSRREVLIKNLKKYIPIDIYGKCGTLQCSQKPNLWPAEECLDILDKQYKFYFAAENSNCKEYISERMYVVLRKNVIPVVYGGANYTKIAPPNSVINVANFKNVTELVNYLKFLDANPTEYLKYFEWKKHYVIIDNQAACQLCQKLNEPLVSKIVKDLHRWSWGPNRENCQSGFPDIINSLL</sequence>
<keyword evidence="16" id="KW-1185">Reference proteome</keyword>
<dbReference type="Pfam" id="PF00852">
    <property type="entry name" value="Glyco_transf_10"/>
    <property type="match status" value="2"/>
</dbReference>
<dbReference type="Gene3D" id="3.40.50.11660">
    <property type="entry name" value="Glycosyl transferase family 10, C-terminal domain"/>
    <property type="match status" value="2"/>
</dbReference>
<protein>
    <recommendedName>
        <fullName evidence="12">Fucosyltransferase</fullName>
        <ecNumber evidence="12">2.4.1.-</ecNumber>
    </recommendedName>
</protein>
<keyword evidence="8" id="KW-1133">Transmembrane helix</keyword>
<organism evidence="15 16">
    <name type="scientific">Aquatica leii</name>
    <dbReference type="NCBI Taxonomy" id="1421715"/>
    <lineage>
        <taxon>Eukaryota</taxon>
        <taxon>Metazoa</taxon>
        <taxon>Ecdysozoa</taxon>
        <taxon>Arthropoda</taxon>
        <taxon>Hexapoda</taxon>
        <taxon>Insecta</taxon>
        <taxon>Pterygota</taxon>
        <taxon>Neoptera</taxon>
        <taxon>Endopterygota</taxon>
        <taxon>Coleoptera</taxon>
        <taxon>Polyphaga</taxon>
        <taxon>Elateriformia</taxon>
        <taxon>Elateroidea</taxon>
        <taxon>Lampyridae</taxon>
        <taxon>Luciolinae</taxon>
        <taxon>Aquatica</taxon>
    </lineage>
</organism>
<keyword evidence="4 12" id="KW-0328">Glycosyltransferase</keyword>
<evidence type="ECO:0000256" key="1">
    <source>
        <dbReference type="ARBA" id="ARBA00004447"/>
    </source>
</evidence>
<dbReference type="GO" id="GO:0032580">
    <property type="term" value="C:Golgi cisterna membrane"/>
    <property type="evidence" value="ECO:0007669"/>
    <property type="project" value="UniProtKB-SubCell"/>
</dbReference>
<evidence type="ECO:0000313" key="15">
    <source>
        <dbReference type="EMBL" id="KAK4878321.1"/>
    </source>
</evidence>
<feature type="domain" description="Fucosyltransferase N-terminal" evidence="14">
    <location>
        <begin position="227"/>
        <end position="314"/>
    </location>
</feature>
<evidence type="ECO:0000259" key="14">
    <source>
        <dbReference type="Pfam" id="PF17039"/>
    </source>
</evidence>
<comment type="subcellular location">
    <subcellularLocation>
        <location evidence="1 12">Golgi apparatus</location>
        <location evidence="1 12">Golgi stack membrane</location>
        <topology evidence="1 12">Single-pass type II membrane protein</topology>
    </subcellularLocation>
</comment>
<dbReference type="InterPro" id="IPR001503">
    <property type="entry name" value="Glyco_trans_10"/>
</dbReference>
<dbReference type="InterPro" id="IPR055270">
    <property type="entry name" value="Glyco_tran_10_C"/>
</dbReference>
<evidence type="ECO:0000256" key="8">
    <source>
        <dbReference type="ARBA" id="ARBA00022989"/>
    </source>
</evidence>
<keyword evidence="6 12" id="KW-0812">Transmembrane</keyword>
<dbReference type="AlphaFoldDB" id="A0AAN7PA91"/>
<keyword evidence="10" id="KW-0472">Membrane</keyword>
<keyword evidence="7" id="KW-0735">Signal-anchor</keyword>
<keyword evidence="5 12" id="KW-0808">Transferase</keyword>
<dbReference type="PANTHER" id="PTHR48438:SF1">
    <property type="entry name" value="ALPHA-(1,3)-FUCOSYLTRANSFERASE C-RELATED"/>
    <property type="match status" value="1"/>
</dbReference>
<dbReference type="Pfam" id="PF17039">
    <property type="entry name" value="Glyco_tran_10_N"/>
    <property type="match status" value="1"/>
</dbReference>
<dbReference type="Proteomes" id="UP001353858">
    <property type="component" value="Unassembled WGS sequence"/>
</dbReference>
<keyword evidence="9 12" id="KW-0333">Golgi apparatus</keyword>
<dbReference type="FunFam" id="3.40.50.11660:FF:000004">
    <property type="entry name" value="Glycoprotein 3-alpha-L-fucosyltransferase A"/>
    <property type="match status" value="1"/>
</dbReference>
<evidence type="ECO:0000256" key="11">
    <source>
        <dbReference type="ARBA" id="ARBA00023180"/>
    </source>
</evidence>
<name>A0AAN7PA91_9COLE</name>
<dbReference type="EC" id="2.4.1.-" evidence="12"/>
<feature type="domain" description="Fucosyltransferase C-terminal" evidence="13">
    <location>
        <begin position="333"/>
        <end position="508"/>
    </location>
</feature>
<reference evidence="16" key="1">
    <citation type="submission" date="2023-01" db="EMBL/GenBank/DDBJ databases">
        <title>Key to firefly adult light organ development and bioluminescence: homeobox transcription factors regulate luciferase expression and transportation to peroxisome.</title>
        <authorList>
            <person name="Fu X."/>
        </authorList>
    </citation>
    <scope>NUCLEOTIDE SEQUENCE [LARGE SCALE GENOMIC DNA]</scope>
</reference>
<evidence type="ECO:0000256" key="5">
    <source>
        <dbReference type="ARBA" id="ARBA00022679"/>
    </source>
</evidence>
<evidence type="ECO:0000313" key="16">
    <source>
        <dbReference type="Proteomes" id="UP001353858"/>
    </source>
</evidence>
<keyword evidence="11" id="KW-0325">Glycoprotein</keyword>
<dbReference type="EMBL" id="JARPUR010000004">
    <property type="protein sequence ID" value="KAK4878321.1"/>
    <property type="molecule type" value="Genomic_DNA"/>
</dbReference>
<evidence type="ECO:0000256" key="4">
    <source>
        <dbReference type="ARBA" id="ARBA00022676"/>
    </source>
</evidence>
<comment type="similarity">
    <text evidence="3 12">Belongs to the glycosyltransferase 10 family.</text>
</comment>
<evidence type="ECO:0000256" key="7">
    <source>
        <dbReference type="ARBA" id="ARBA00022968"/>
    </source>
</evidence>
<dbReference type="InterPro" id="IPR038577">
    <property type="entry name" value="GT10-like_C_sf"/>
</dbReference>
<evidence type="ECO:0000256" key="6">
    <source>
        <dbReference type="ARBA" id="ARBA00022692"/>
    </source>
</evidence>
<evidence type="ECO:0000256" key="12">
    <source>
        <dbReference type="RuleBase" id="RU003832"/>
    </source>
</evidence>
<evidence type="ECO:0000256" key="3">
    <source>
        <dbReference type="ARBA" id="ARBA00008919"/>
    </source>
</evidence>
<comment type="pathway">
    <text evidence="2">Protein modification; protein glycosylation.</text>
</comment>
<gene>
    <name evidence="15" type="ORF">RN001_010827</name>
</gene>
<dbReference type="FunFam" id="3.40.50.11660:FF:000006">
    <property type="entry name" value="Alpha-(1,3)-fucosyltransferase C"/>
    <property type="match status" value="1"/>
</dbReference>
<evidence type="ECO:0000259" key="13">
    <source>
        <dbReference type="Pfam" id="PF00852"/>
    </source>
</evidence>
<evidence type="ECO:0000256" key="2">
    <source>
        <dbReference type="ARBA" id="ARBA00004922"/>
    </source>
</evidence>
<feature type="domain" description="Fucosyltransferase C-terminal" evidence="13">
    <location>
        <begin position="32"/>
        <end position="207"/>
    </location>
</feature>
<dbReference type="SUPFAM" id="SSF53756">
    <property type="entry name" value="UDP-Glycosyltransferase/glycogen phosphorylase"/>
    <property type="match status" value="2"/>
</dbReference>
<dbReference type="PANTHER" id="PTHR48438">
    <property type="entry name" value="ALPHA-(1,3)-FUCOSYLTRANSFERASE C-RELATED"/>
    <property type="match status" value="1"/>
</dbReference>
<evidence type="ECO:0000256" key="9">
    <source>
        <dbReference type="ARBA" id="ARBA00023034"/>
    </source>
</evidence>
<evidence type="ECO:0000256" key="10">
    <source>
        <dbReference type="ARBA" id="ARBA00023136"/>
    </source>
</evidence>
<accession>A0AAN7PA91</accession>
<dbReference type="InterPro" id="IPR031481">
    <property type="entry name" value="Glyco_tran_10_N"/>
</dbReference>
<comment type="caution">
    <text evidence="15">The sequence shown here is derived from an EMBL/GenBank/DDBJ whole genome shotgun (WGS) entry which is preliminary data.</text>
</comment>